<evidence type="ECO:0000256" key="10">
    <source>
        <dbReference type="ARBA" id="ARBA00023237"/>
    </source>
</evidence>
<comment type="caution">
    <text evidence="16">The sequence shown here is derived from an EMBL/GenBank/DDBJ whole genome shotgun (WGS) entry which is preliminary data.</text>
</comment>
<dbReference type="PANTHER" id="PTHR30069">
    <property type="entry name" value="TONB-DEPENDENT OUTER MEMBRANE RECEPTOR"/>
    <property type="match status" value="1"/>
</dbReference>
<keyword evidence="5 11" id="KW-0812">Transmembrane</keyword>
<feature type="domain" description="TonB-dependent receptor-like beta-barrel" evidence="14">
    <location>
        <begin position="214"/>
        <end position="620"/>
    </location>
</feature>
<protein>
    <submittedName>
        <fullName evidence="16">TonB-dependent receptor</fullName>
    </submittedName>
</protein>
<reference evidence="16 17" key="1">
    <citation type="submission" date="2019-11" db="EMBL/GenBank/DDBJ databases">
        <title>Draft Genome Sequences of Six Type Strains of the Genus Massilia.</title>
        <authorList>
            <person name="Miess H."/>
            <person name="Frediansyah A."/>
            <person name="Goeker M."/>
            <person name="Gross H."/>
        </authorList>
    </citation>
    <scope>NUCLEOTIDE SEQUENCE [LARGE SCALE GENOMIC DNA]</scope>
    <source>
        <strain evidence="16 17">DSM 17513</strain>
    </source>
</reference>
<dbReference type="InterPro" id="IPR037066">
    <property type="entry name" value="Plug_dom_sf"/>
</dbReference>
<keyword evidence="7 12" id="KW-0798">TonB box</keyword>
<evidence type="ECO:0000256" key="7">
    <source>
        <dbReference type="ARBA" id="ARBA00023077"/>
    </source>
</evidence>
<evidence type="ECO:0000256" key="6">
    <source>
        <dbReference type="ARBA" id="ARBA00022729"/>
    </source>
</evidence>
<dbReference type="Pfam" id="PF00593">
    <property type="entry name" value="TonB_dep_Rec_b-barrel"/>
    <property type="match status" value="1"/>
</dbReference>
<dbReference type="OrthoDB" id="183532at2"/>
<name>A0A6I3XLK2_9BURK</name>
<evidence type="ECO:0000256" key="9">
    <source>
        <dbReference type="ARBA" id="ARBA00023170"/>
    </source>
</evidence>
<dbReference type="PANTHER" id="PTHR30069:SF29">
    <property type="entry name" value="HEMOGLOBIN AND HEMOGLOBIN-HAPTOGLOBIN-BINDING PROTEIN 1-RELATED"/>
    <property type="match status" value="1"/>
</dbReference>
<dbReference type="GO" id="GO:0044718">
    <property type="term" value="P:siderophore transmembrane transport"/>
    <property type="evidence" value="ECO:0007669"/>
    <property type="project" value="TreeGrafter"/>
</dbReference>
<evidence type="ECO:0000256" key="5">
    <source>
        <dbReference type="ARBA" id="ARBA00022692"/>
    </source>
</evidence>
<keyword evidence="8 11" id="KW-0472">Membrane</keyword>
<keyword evidence="10 11" id="KW-0998">Cell outer membrane</keyword>
<dbReference type="Proteomes" id="UP000431684">
    <property type="component" value="Unassembled WGS sequence"/>
</dbReference>
<dbReference type="InterPro" id="IPR012910">
    <property type="entry name" value="Plug_dom"/>
</dbReference>
<dbReference type="EMBL" id="WNWM01000002">
    <property type="protein sequence ID" value="MUI15323.1"/>
    <property type="molecule type" value="Genomic_DNA"/>
</dbReference>
<sequence>MQFVLMVKTGRSRSPRILQKILRAGRIFPVLAGLALAAPAFAAQPGLVDLAELSLEDLSKIRVTSVSKRDEPLSDATASIYVITAESIRRSGAASLPEALRLAPNIQVARIDARNYAITARGFSTALENKLLVLIDGRSVYSPLFSGVFWDAQDVAIDDIDRIEVISGPGATLWGANAVNGVINITTKAAGATPGTLASISADGTSRVGTVRHGGELDNGGSYRIYARTMLQEDLDSDAGARSATGMKRTQAGFRADWAGLTVQGDAYSGELHQAGTRDIRIAGANLLGRKTVLLASGTEVTAQAYWDFTQRDQPNAFNEHLNTIDVQVQGAMSLGSRNRLVAGAGVRMAFDRIANASSFAFLPGDLDLYWANVFMQNETRVNDQLRVIAGVKLEQNNYTGLEILPTLRLAWKTAENSMLWTSASRTVRAPSRIDRDFYAPSQPPVVAGVPQFVIGGGPQFASEVANVAELGYRIQPSATVSFSATAFATRYDRLRTLEPSPNGVGQVFSNLATGRTHGLELWGQWQVMPDWRLSGGAVVQRVRTELEKGSRDLSAAAGIATSDPSHYWSLRSSWDIAAGHGIDLMLRRYGALPSPAVPAYSTLDLNYTWQATPNLHLSLFGSSLLDSRHVEFGRSGLRTAYERQVGVKLTWRR</sequence>
<evidence type="ECO:0000256" key="4">
    <source>
        <dbReference type="ARBA" id="ARBA00022452"/>
    </source>
</evidence>
<accession>A0A6I3XLK2</accession>
<comment type="subcellular location">
    <subcellularLocation>
        <location evidence="1 11">Cell outer membrane</location>
        <topology evidence="1 11">Multi-pass membrane protein</topology>
    </subcellularLocation>
</comment>
<dbReference type="AlphaFoldDB" id="A0A6I3XLK2"/>
<keyword evidence="4 11" id="KW-1134">Transmembrane beta strand</keyword>
<evidence type="ECO:0000256" key="11">
    <source>
        <dbReference type="PROSITE-ProRule" id="PRU01360"/>
    </source>
</evidence>
<feature type="domain" description="TonB-dependent receptor plug" evidence="15">
    <location>
        <begin position="73"/>
        <end position="182"/>
    </location>
</feature>
<evidence type="ECO:0000256" key="13">
    <source>
        <dbReference type="SAM" id="SignalP"/>
    </source>
</evidence>
<dbReference type="Pfam" id="PF07715">
    <property type="entry name" value="Plug"/>
    <property type="match status" value="1"/>
</dbReference>
<evidence type="ECO:0000256" key="3">
    <source>
        <dbReference type="ARBA" id="ARBA00022448"/>
    </source>
</evidence>
<comment type="similarity">
    <text evidence="2 11 12">Belongs to the TonB-dependent receptor family.</text>
</comment>
<keyword evidence="3 11" id="KW-0813">Transport</keyword>
<dbReference type="GO" id="GO:0015344">
    <property type="term" value="F:siderophore uptake transmembrane transporter activity"/>
    <property type="evidence" value="ECO:0007669"/>
    <property type="project" value="TreeGrafter"/>
</dbReference>
<evidence type="ECO:0000256" key="8">
    <source>
        <dbReference type="ARBA" id="ARBA00023136"/>
    </source>
</evidence>
<evidence type="ECO:0000259" key="14">
    <source>
        <dbReference type="Pfam" id="PF00593"/>
    </source>
</evidence>
<evidence type="ECO:0000313" key="17">
    <source>
        <dbReference type="Proteomes" id="UP000431684"/>
    </source>
</evidence>
<dbReference type="InterPro" id="IPR036942">
    <property type="entry name" value="Beta-barrel_TonB_sf"/>
</dbReference>
<feature type="chain" id="PRO_5026110484" evidence="13">
    <location>
        <begin position="43"/>
        <end position="654"/>
    </location>
</feature>
<keyword evidence="6 13" id="KW-0732">Signal</keyword>
<feature type="signal peptide" evidence="13">
    <location>
        <begin position="1"/>
        <end position="42"/>
    </location>
</feature>
<evidence type="ECO:0000256" key="1">
    <source>
        <dbReference type="ARBA" id="ARBA00004571"/>
    </source>
</evidence>
<organism evidence="16 17">
    <name type="scientific">Pseudoduganella dura</name>
    <dbReference type="NCBI Taxonomy" id="321982"/>
    <lineage>
        <taxon>Bacteria</taxon>
        <taxon>Pseudomonadati</taxon>
        <taxon>Pseudomonadota</taxon>
        <taxon>Betaproteobacteria</taxon>
        <taxon>Burkholderiales</taxon>
        <taxon>Oxalobacteraceae</taxon>
        <taxon>Telluria group</taxon>
        <taxon>Pseudoduganella</taxon>
    </lineage>
</organism>
<evidence type="ECO:0000256" key="2">
    <source>
        <dbReference type="ARBA" id="ARBA00009810"/>
    </source>
</evidence>
<evidence type="ECO:0000256" key="12">
    <source>
        <dbReference type="RuleBase" id="RU003357"/>
    </source>
</evidence>
<dbReference type="PROSITE" id="PS52016">
    <property type="entry name" value="TONB_DEPENDENT_REC_3"/>
    <property type="match status" value="1"/>
</dbReference>
<proteinExistence type="inferred from homology"/>
<gene>
    <name evidence="16" type="ORF">GJV26_23105</name>
</gene>
<dbReference type="SUPFAM" id="SSF56935">
    <property type="entry name" value="Porins"/>
    <property type="match status" value="1"/>
</dbReference>
<dbReference type="Gene3D" id="2.170.130.10">
    <property type="entry name" value="TonB-dependent receptor, plug domain"/>
    <property type="match status" value="1"/>
</dbReference>
<dbReference type="InterPro" id="IPR000531">
    <property type="entry name" value="Beta-barrel_TonB"/>
</dbReference>
<evidence type="ECO:0000313" key="16">
    <source>
        <dbReference type="EMBL" id="MUI15323.1"/>
    </source>
</evidence>
<dbReference type="InterPro" id="IPR039426">
    <property type="entry name" value="TonB-dep_rcpt-like"/>
</dbReference>
<evidence type="ECO:0000259" key="15">
    <source>
        <dbReference type="Pfam" id="PF07715"/>
    </source>
</evidence>
<keyword evidence="9 16" id="KW-0675">Receptor</keyword>
<dbReference type="Gene3D" id="2.40.170.20">
    <property type="entry name" value="TonB-dependent receptor, beta-barrel domain"/>
    <property type="match status" value="1"/>
</dbReference>
<dbReference type="GO" id="GO:0009279">
    <property type="term" value="C:cell outer membrane"/>
    <property type="evidence" value="ECO:0007669"/>
    <property type="project" value="UniProtKB-SubCell"/>
</dbReference>
<keyword evidence="17" id="KW-1185">Reference proteome</keyword>